<name>A0A5B8VIG5_9BACT</name>
<dbReference type="GO" id="GO:0005737">
    <property type="term" value="C:cytoplasm"/>
    <property type="evidence" value="ECO:0007669"/>
    <property type="project" value="UniProtKB-SubCell"/>
</dbReference>
<evidence type="ECO:0000256" key="2">
    <source>
        <dbReference type="ARBA" id="ARBA00022490"/>
    </source>
</evidence>
<comment type="catalytic activity">
    <reaction evidence="6">
        <text>L-lysyl-[protein] + 3 S-adenosyl-L-methionine = N(6),N(6),N(6)-trimethyl-L-lysyl-[protein] + 3 S-adenosyl-L-homocysteine + 3 H(+)</text>
        <dbReference type="Rhea" id="RHEA:54192"/>
        <dbReference type="Rhea" id="RHEA-COMP:9752"/>
        <dbReference type="Rhea" id="RHEA-COMP:13826"/>
        <dbReference type="ChEBI" id="CHEBI:15378"/>
        <dbReference type="ChEBI" id="CHEBI:29969"/>
        <dbReference type="ChEBI" id="CHEBI:57856"/>
        <dbReference type="ChEBI" id="CHEBI:59789"/>
        <dbReference type="ChEBI" id="CHEBI:61961"/>
    </reaction>
</comment>
<evidence type="ECO:0000313" key="8">
    <source>
        <dbReference type="Proteomes" id="UP000321291"/>
    </source>
</evidence>
<dbReference type="EC" id="2.1.1.-" evidence="6"/>
<proteinExistence type="inferred from homology"/>
<feature type="binding site" evidence="6">
    <location>
        <position position="210"/>
    </location>
    <ligand>
        <name>S-adenosyl-L-methionine</name>
        <dbReference type="ChEBI" id="CHEBI:59789"/>
    </ligand>
</feature>
<evidence type="ECO:0000256" key="6">
    <source>
        <dbReference type="HAMAP-Rule" id="MF_00735"/>
    </source>
</evidence>
<dbReference type="SUPFAM" id="SSF53335">
    <property type="entry name" value="S-adenosyl-L-methionine-dependent methyltransferases"/>
    <property type="match status" value="1"/>
</dbReference>
<reference evidence="7 8" key="1">
    <citation type="journal article" date="2017" name="Int. J. Syst. Evol. Microbiol.">
        <title>Arachidicoccus ginsenosidivorans sp. nov., with ginsenoside-converting activity isolated from ginseng cultivating soil.</title>
        <authorList>
            <person name="Siddiqi M.Z."/>
            <person name="Aslam Z."/>
            <person name="Im W.T."/>
        </authorList>
    </citation>
    <scope>NUCLEOTIDE SEQUENCE [LARGE SCALE GENOMIC DNA]</scope>
    <source>
        <strain evidence="7 8">Gsoil 809</strain>
    </source>
</reference>
<evidence type="ECO:0000256" key="1">
    <source>
        <dbReference type="ARBA" id="ARBA00009741"/>
    </source>
</evidence>
<dbReference type="GO" id="GO:0005840">
    <property type="term" value="C:ribosome"/>
    <property type="evidence" value="ECO:0007669"/>
    <property type="project" value="UniProtKB-KW"/>
</dbReference>
<dbReference type="GO" id="GO:0032259">
    <property type="term" value="P:methylation"/>
    <property type="evidence" value="ECO:0007669"/>
    <property type="project" value="UniProtKB-KW"/>
</dbReference>
<dbReference type="AlphaFoldDB" id="A0A5B8VIG5"/>
<dbReference type="GO" id="GO:0008276">
    <property type="term" value="F:protein methyltransferase activity"/>
    <property type="evidence" value="ECO:0007669"/>
    <property type="project" value="UniProtKB-UniRule"/>
</dbReference>
<gene>
    <name evidence="6" type="primary">prmA</name>
    <name evidence="7" type="ORF">FSB73_04720</name>
</gene>
<organism evidence="7 8">
    <name type="scientific">Arachidicoccus ginsenosidivorans</name>
    <dbReference type="NCBI Taxonomy" id="496057"/>
    <lineage>
        <taxon>Bacteria</taxon>
        <taxon>Pseudomonadati</taxon>
        <taxon>Bacteroidota</taxon>
        <taxon>Chitinophagia</taxon>
        <taxon>Chitinophagales</taxon>
        <taxon>Chitinophagaceae</taxon>
        <taxon>Arachidicoccus</taxon>
    </lineage>
</organism>
<keyword evidence="7" id="KW-0687">Ribonucleoprotein</keyword>
<keyword evidence="5 6" id="KW-0949">S-adenosyl-L-methionine</keyword>
<comment type="function">
    <text evidence="6">Methylates ribosomal protein L11.</text>
</comment>
<keyword evidence="7" id="KW-0689">Ribosomal protein</keyword>
<dbReference type="KEGG" id="agi:FSB73_04720"/>
<dbReference type="InterPro" id="IPR004498">
    <property type="entry name" value="Ribosomal_PrmA_MeTrfase"/>
</dbReference>
<keyword evidence="4 6" id="KW-0808">Transferase</keyword>
<comment type="subcellular location">
    <subcellularLocation>
        <location evidence="6">Cytoplasm</location>
    </subcellularLocation>
</comment>
<dbReference type="PANTHER" id="PTHR43648:SF1">
    <property type="entry name" value="ELECTRON TRANSFER FLAVOPROTEIN BETA SUBUNIT LYSINE METHYLTRANSFERASE"/>
    <property type="match status" value="1"/>
</dbReference>
<evidence type="ECO:0000313" key="7">
    <source>
        <dbReference type="EMBL" id="QEC71089.1"/>
    </source>
</evidence>
<sequence>MNSFREIEINGLKPGQLDLFVGLLSEAGYSGFEELEDGQTLKAFIDEDSFDEPLLKSLLAPYEIPYKDQVVNQQNWNALWESNFEPVVVDDFVAIRADFHQDKFNTEFEIVIMPKMSFGTGHHGTTYMMVAQMRNLQWASKKVLDFGTGTGILAILANKLGAKDIIALDNDDWSIENATENILRNNCHHITVSKAHTAATGSKFEIILANINKNVIIANGEILTDSLLPKGDLLVSGLLQEDEPDIKALFTELGLTYLTTVNKAQWIAMHFRKM</sequence>
<dbReference type="OrthoDB" id="9785995at2"/>
<evidence type="ECO:0000256" key="3">
    <source>
        <dbReference type="ARBA" id="ARBA00022603"/>
    </source>
</evidence>
<protein>
    <recommendedName>
        <fullName evidence="6">Ribosomal protein L11 methyltransferase</fullName>
        <shortName evidence="6">L11 Mtase</shortName>
        <ecNumber evidence="6">2.1.1.-</ecNumber>
    </recommendedName>
</protein>
<keyword evidence="8" id="KW-1185">Reference proteome</keyword>
<accession>A0A5B8VIG5</accession>
<dbReference type="EMBL" id="CP042434">
    <property type="protein sequence ID" value="QEC71089.1"/>
    <property type="molecule type" value="Genomic_DNA"/>
</dbReference>
<evidence type="ECO:0000256" key="5">
    <source>
        <dbReference type="ARBA" id="ARBA00022691"/>
    </source>
</evidence>
<keyword evidence="3 6" id="KW-0489">Methyltransferase</keyword>
<evidence type="ECO:0000256" key="4">
    <source>
        <dbReference type="ARBA" id="ARBA00022679"/>
    </source>
</evidence>
<feature type="binding site" evidence="6">
    <location>
        <position position="126"/>
    </location>
    <ligand>
        <name>S-adenosyl-L-methionine</name>
        <dbReference type="ChEBI" id="CHEBI:59789"/>
    </ligand>
</feature>
<dbReference type="Pfam" id="PF06325">
    <property type="entry name" value="PrmA"/>
    <property type="match status" value="1"/>
</dbReference>
<dbReference type="RefSeq" id="WP_146780347.1">
    <property type="nucleotide sequence ID" value="NZ_CP042434.1"/>
</dbReference>
<dbReference type="InterPro" id="IPR029063">
    <property type="entry name" value="SAM-dependent_MTases_sf"/>
</dbReference>
<dbReference type="Gene3D" id="3.40.50.150">
    <property type="entry name" value="Vaccinia Virus protein VP39"/>
    <property type="match status" value="1"/>
</dbReference>
<comment type="similarity">
    <text evidence="1 6">Belongs to the methyltransferase superfamily. PrmA family.</text>
</comment>
<dbReference type="Proteomes" id="UP000321291">
    <property type="component" value="Chromosome"/>
</dbReference>
<dbReference type="NCBIfam" id="NF001785">
    <property type="entry name" value="PRK00517.2-2"/>
    <property type="match status" value="1"/>
</dbReference>
<dbReference type="PANTHER" id="PTHR43648">
    <property type="entry name" value="ELECTRON TRANSFER FLAVOPROTEIN BETA SUBUNIT LYSINE METHYLTRANSFERASE"/>
    <property type="match status" value="1"/>
</dbReference>
<feature type="binding site" evidence="6">
    <location>
        <position position="147"/>
    </location>
    <ligand>
        <name>S-adenosyl-L-methionine</name>
        <dbReference type="ChEBI" id="CHEBI:59789"/>
    </ligand>
</feature>
<dbReference type="CDD" id="cd02440">
    <property type="entry name" value="AdoMet_MTases"/>
    <property type="match status" value="1"/>
</dbReference>
<dbReference type="InterPro" id="IPR050078">
    <property type="entry name" value="Ribosomal_L11_MeTrfase_PrmA"/>
</dbReference>
<keyword evidence="2 6" id="KW-0963">Cytoplasm</keyword>
<dbReference type="HAMAP" id="MF_00735">
    <property type="entry name" value="Methyltr_PrmA"/>
    <property type="match status" value="1"/>
</dbReference>
<feature type="binding site" evidence="6">
    <location>
        <position position="169"/>
    </location>
    <ligand>
        <name>S-adenosyl-L-methionine</name>
        <dbReference type="ChEBI" id="CHEBI:59789"/>
    </ligand>
</feature>